<protein>
    <submittedName>
        <fullName evidence="1">Uncharacterized protein</fullName>
    </submittedName>
</protein>
<reference evidence="1" key="2">
    <citation type="journal article" date="2015" name="Fish Shellfish Immunol.">
        <title>Early steps in the European eel (Anguilla anguilla)-Vibrio vulnificus interaction in the gills: Role of the RtxA13 toxin.</title>
        <authorList>
            <person name="Callol A."/>
            <person name="Pajuelo D."/>
            <person name="Ebbesson L."/>
            <person name="Teles M."/>
            <person name="MacKenzie S."/>
            <person name="Amaro C."/>
        </authorList>
    </citation>
    <scope>NUCLEOTIDE SEQUENCE</scope>
</reference>
<name>A0A0E9S768_ANGAN</name>
<evidence type="ECO:0000313" key="1">
    <source>
        <dbReference type="EMBL" id="JAH36510.1"/>
    </source>
</evidence>
<proteinExistence type="predicted"/>
<accession>A0A0E9S768</accession>
<sequence>METQTPIDKMCRNVKCGGIR</sequence>
<organism evidence="1">
    <name type="scientific">Anguilla anguilla</name>
    <name type="common">European freshwater eel</name>
    <name type="synonym">Muraena anguilla</name>
    <dbReference type="NCBI Taxonomy" id="7936"/>
    <lineage>
        <taxon>Eukaryota</taxon>
        <taxon>Metazoa</taxon>
        <taxon>Chordata</taxon>
        <taxon>Craniata</taxon>
        <taxon>Vertebrata</taxon>
        <taxon>Euteleostomi</taxon>
        <taxon>Actinopterygii</taxon>
        <taxon>Neopterygii</taxon>
        <taxon>Teleostei</taxon>
        <taxon>Anguilliformes</taxon>
        <taxon>Anguillidae</taxon>
        <taxon>Anguilla</taxon>
    </lineage>
</organism>
<dbReference type="AlphaFoldDB" id="A0A0E9S768"/>
<dbReference type="EMBL" id="GBXM01072067">
    <property type="protein sequence ID" value="JAH36510.1"/>
    <property type="molecule type" value="Transcribed_RNA"/>
</dbReference>
<reference evidence="1" key="1">
    <citation type="submission" date="2014-11" db="EMBL/GenBank/DDBJ databases">
        <authorList>
            <person name="Amaro Gonzalez C."/>
        </authorList>
    </citation>
    <scope>NUCLEOTIDE SEQUENCE</scope>
</reference>